<sequence length="184" mass="21229">MKINRDQVILLFYLLALVLFTSIHEPMLLLLGLSILFLVSGKSFFYLFKKTVKSLFITLIVVSLSYITMGLFKKIDPNFLILLNLRVVLLTFMTFLMLERVNLFKALSFSKQLSALVAIAFSQMTIFRRTFSEFKMGYASRTVKPTFSTWLISLKAALLYFLNKTLHTSKEITNGMKSRGFFND</sequence>
<feature type="transmembrane region" description="Helical" evidence="1">
    <location>
        <begin position="7"/>
        <end position="23"/>
    </location>
</feature>
<dbReference type="RefSeq" id="WP_092911659.1">
    <property type="nucleotide sequence ID" value="NZ_FOXB01000009.1"/>
</dbReference>
<proteinExistence type="predicted"/>
<keyword evidence="3" id="KW-1185">Reference proteome</keyword>
<name>A0A1I5NAZ4_9BACT</name>
<dbReference type="EMBL" id="FOXB01000009">
    <property type="protein sequence ID" value="SFP18943.1"/>
    <property type="molecule type" value="Genomic_DNA"/>
</dbReference>
<accession>A0A1I5NAZ4</accession>
<keyword evidence="1" id="KW-1133">Transmembrane helix</keyword>
<evidence type="ECO:0000313" key="3">
    <source>
        <dbReference type="Proteomes" id="UP000199227"/>
    </source>
</evidence>
<protein>
    <submittedName>
        <fullName evidence="2">Cobalt/nickel transport system permease protein</fullName>
    </submittedName>
</protein>
<gene>
    <name evidence="2" type="ORF">SAMN05216234_10951</name>
</gene>
<feature type="transmembrane region" description="Helical" evidence="1">
    <location>
        <begin position="55"/>
        <end position="72"/>
    </location>
</feature>
<evidence type="ECO:0000313" key="2">
    <source>
        <dbReference type="EMBL" id="SFP18943.1"/>
    </source>
</evidence>
<feature type="transmembrane region" description="Helical" evidence="1">
    <location>
        <begin position="29"/>
        <end position="48"/>
    </location>
</feature>
<keyword evidence="1" id="KW-0472">Membrane</keyword>
<dbReference type="STRING" id="223786.SAMN05216234_10951"/>
<reference evidence="2 3" key="1">
    <citation type="submission" date="2016-10" db="EMBL/GenBank/DDBJ databases">
        <authorList>
            <person name="de Groot N.N."/>
        </authorList>
    </citation>
    <scope>NUCLEOTIDE SEQUENCE [LARGE SCALE GENOMIC DNA]</scope>
    <source>
        <strain evidence="2 3">EP1-55-1</strain>
    </source>
</reference>
<dbReference type="Proteomes" id="UP000199227">
    <property type="component" value="Unassembled WGS sequence"/>
</dbReference>
<dbReference type="AlphaFoldDB" id="A0A1I5NAZ4"/>
<organism evidence="2 3">
    <name type="scientific">Hydrogenimonas thermophila</name>
    <dbReference type="NCBI Taxonomy" id="223786"/>
    <lineage>
        <taxon>Bacteria</taxon>
        <taxon>Pseudomonadati</taxon>
        <taxon>Campylobacterota</taxon>
        <taxon>Epsilonproteobacteria</taxon>
        <taxon>Campylobacterales</taxon>
        <taxon>Hydrogenimonadaceae</taxon>
        <taxon>Hydrogenimonas</taxon>
    </lineage>
</organism>
<dbReference type="OrthoDB" id="13572at2"/>
<keyword evidence="1" id="KW-0812">Transmembrane</keyword>
<feature type="transmembrane region" description="Helical" evidence="1">
    <location>
        <begin position="78"/>
        <end position="97"/>
    </location>
</feature>
<evidence type="ECO:0000256" key="1">
    <source>
        <dbReference type="SAM" id="Phobius"/>
    </source>
</evidence>